<reference evidence="5" key="1">
    <citation type="submission" date="2021-01" db="EMBL/GenBank/DDBJ databases">
        <title>KCTC 19127 draft genome.</title>
        <authorList>
            <person name="An D."/>
        </authorList>
    </citation>
    <scope>NUCLEOTIDE SEQUENCE</scope>
    <source>
        <strain evidence="5">KCTC 19127</strain>
    </source>
</reference>
<comment type="caution">
    <text evidence="5">The sequence shown here is derived from an EMBL/GenBank/DDBJ whole genome shotgun (WGS) entry which is preliminary data.</text>
</comment>
<comment type="cofactor">
    <cofactor evidence="1">
        <name>Mg(2+)</name>
        <dbReference type="ChEBI" id="CHEBI:18420"/>
    </cofactor>
</comment>
<feature type="binding site" evidence="4">
    <location>
        <position position="199"/>
    </location>
    <ligand>
        <name>Mg(2+)</name>
        <dbReference type="ChEBI" id="CHEBI:18420"/>
    </ligand>
</feature>
<keyword evidence="3 4" id="KW-0460">Magnesium</keyword>
<proteinExistence type="predicted"/>
<keyword evidence="5" id="KW-0456">Lyase</keyword>
<dbReference type="RefSeq" id="WP_205256535.1">
    <property type="nucleotide sequence ID" value="NZ_BAAAPV010000001.1"/>
</dbReference>
<dbReference type="PANTHER" id="PTHR32308:SF10">
    <property type="entry name" value="CITRATE LYASE SUBUNIT BETA"/>
    <property type="match status" value="1"/>
</dbReference>
<dbReference type="Gene3D" id="3.20.20.60">
    <property type="entry name" value="Phosphoenolpyruvate-binding domains"/>
    <property type="match status" value="2"/>
</dbReference>
<dbReference type="GO" id="GO:0006107">
    <property type="term" value="P:oxaloacetate metabolic process"/>
    <property type="evidence" value="ECO:0007669"/>
    <property type="project" value="TreeGrafter"/>
</dbReference>
<dbReference type="InterPro" id="IPR011206">
    <property type="entry name" value="Citrate_lyase_beta/mcl1/mcl2"/>
</dbReference>
<evidence type="ECO:0000256" key="3">
    <source>
        <dbReference type="ARBA" id="ARBA00022842"/>
    </source>
</evidence>
<evidence type="ECO:0000256" key="2">
    <source>
        <dbReference type="ARBA" id="ARBA00022723"/>
    </source>
</evidence>
<accession>A0A938YJR8</accession>
<keyword evidence="6" id="KW-1185">Reference proteome</keyword>
<dbReference type="PIRSF" id="PIRSF015582">
    <property type="entry name" value="Cit_lyase_B"/>
    <property type="match status" value="1"/>
</dbReference>
<evidence type="ECO:0000256" key="4">
    <source>
        <dbReference type="PIRSR" id="PIRSR015582-2"/>
    </source>
</evidence>
<dbReference type="EMBL" id="JAERWL010000007">
    <property type="protein sequence ID" value="MBM9476424.1"/>
    <property type="molecule type" value="Genomic_DNA"/>
</dbReference>
<dbReference type="Proteomes" id="UP000663801">
    <property type="component" value="Unassembled WGS sequence"/>
</dbReference>
<dbReference type="InterPro" id="IPR039480">
    <property type="entry name" value="C-C_Bond_Lyase-like"/>
</dbReference>
<organism evidence="5 6">
    <name type="scientific">Nakamurella flavida</name>
    <dbReference type="NCBI Taxonomy" id="363630"/>
    <lineage>
        <taxon>Bacteria</taxon>
        <taxon>Bacillati</taxon>
        <taxon>Actinomycetota</taxon>
        <taxon>Actinomycetes</taxon>
        <taxon>Nakamurellales</taxon>
        <taxon>Nakamurellaceae</taxon>
        <taxon>Nakamurella</taxon>
    </lineage>
</organism>
<dbReference type="InterPro" id="IPR015813">
    <property type="entry name" value="Pyrv/PenolPyrv_kinase-like_dom"/>
</dbReference>
<evidence type="ECO:0000256" key="1">
    <source>
        <dbReference type="ARBA" id="ARBA00001946"/>
    </source>
</evidence>
<protein>
    <submittedName>
        <fullName evidence="5">HpcH/HpaI aldolase/citrate lyase family protein</fullName>
    </submittedName>
</protein>
<dbReference type="PANTHER" id="PTHR32308">
    <property type="entry name" value="LYASE BETA SUBUNIT, PUTATIVE (AFU_ORTHOLOGUE AFUA_4G13030)-RELATED"/>
    <property type="match status" value="1"/>
</dbReference>
<dbReference type="GO" id="GO:0000287">
    <property type="term" value="F:magnesium ion binding"/>
    <property type="evidence" value="ECO:0007669"/>
    <property type="project" value="TreeGrafter"/>
</dbReference>
<dbReference type="InterPro" id="IPR040442">
    <property type="entry name" value="Pyrv_kinase-like_dom_sf"/>
</dbReference>
<dbReference type="AlphaFoldDB" id="A0A938YJR8"/>
<name>A0A938YJR8_9ACTN</name>
<evidence type="ECO:0000313" key="5">
    <source>
        <dbReference type="EMBL" id="MBM9476424.1"/>
    </source>
</evidence>
<keyword evidence="2 4" id="KW-0479">Metal-binding</keyword>
<dbReference type="SUPFAM" id="SSF51621">
    <property type="entry name" value="Phosphoenolpyruvate/pyruvate domain"/>
    <property type="match status" value="1"/>
</dbReference>
<evidence type="ECO:0000313" key="6">
    <source>
        <dbReference type="Proteomes" id="UP000663801"/>
    </source>
</evidence>
<dbReference type="Pfam" id="PF15617">
    <property type="entry name" value="C-C_Bond_Lyase"/>
    <property type="match status" value="1"/>
</dbReference>
<sequence>MRHFGQLPSAVRQELFFADPRPFHAHSDPAVLAQALGATLYVPAIRDDLAGTIRRRARGGVRSMVIDLEDSVPDERVEEGLVLARDALADLHADPPEALLFVRVRTPEMVVTLLEKLDATAGVLTGLVLPKFSYQRGEQYLDAMVRTADDARPPLLIMPVLETPEVLYAETRAAELQAIRTLLARHRDRVLAVRIGATDLCGLYGIRRDRDLTVYDVGIAALFIADVVNHLGRSDGTGYPITGPVWEYFAGHERMFRPQLRQTPFEDRDAERLRADLLLRDMDGLLREIVLDRVNGLTGKTVIHPSHVDVVHALSVVPHEEFVDAQDVLGAVSGGARSSEFRNKMNESRPHRVWAQRIALRAEVFGVSRPSISHVDILSALWTQP</sequence>
<gene>
    <name evidence="5" type="ORF">JL107_08230</name>
</gene>
<dbReference type="GO" id="GO:0016829">
    <property type="term" value="F:lyase activity"/>
    <property type="evidence" value="ECO:0007669"/>
    <property type="project" value="UniProtKB-KW"/>
</dbReference>